<dbReference type="Proteomes" id="UP000314294">
    <property type="component" value="Unassembled WGS sequence"/>
</dbReference>
<sequence>MVTAHHRHWSLRYSCSPLSHSTPALDVCIQILALQQNQSRGSFGWRCLPPTRAMLTFERNSEH</sequence>
<organism evidence="1 2">
    <name type="scientific">Liparis tanakae</name>
    <name type="common">Tanaka's snailfish</name>
    <dbReference type="NCBI Taxonomy" id="230148"/>
    <lineage>
        <taxon>Eukaryota</taxon>
        <taxon>Metazoa</taxon>
        <taxon>Chordata</taxon>
        <taxon>Craniata</taxon>
        <taxon>Vertebrata</taxon>
        <taxon>Euteleostomi</taxon>
        <taxon>Actinopterygii</taxon>
        <taxon>Neopterygii</taxon>
        <taxon>Teleostei</taxon>
        <taxon>Neoteleostei</taxon>
        <taxon>Acanthomorphata</taxon>
        <taxon>Eupercaria</taxon>
        <taxon>Perciformes</taxon>
        <taxon>Cottioidei</taxon>
        <taxon>Cottales</taxon>
        <taxon>Liparidae</taxon>
        <taxon>Liparis</taxon>
    </lineage>
</organism>
<comment type="caution">
    <text evidence="1">The sequence shown here is derived from an EMBL/GenBank/DDBJ whole genome shotgun (WGS) entry which is preliminary data.</text>
</comment>
<dbReference type="AlphaFoldDB" id="A0A4Z2GI77"/>
<keyword evidence="2" id="KW-1185">Reference proteome</keyword>
<evidence type="ECO:0000313" key="1">
    <source>
        <dbReference type="EMBL" id="TNN52392.1"/>
    </source>
</evidence>
<gene>
    <name evidence="1" type="ORF">EYF80_037415</name>
</gene>
<dbReference type="EMBL" id="SRLO01000549">
    <property type="protein sequence ID" value="TNN52392.1"/>
    <property type="molecule type" value="Genomic_DNA"/>
</dbReference>
<accession>A0A4Z2GI77</accession>
<name>A0A4Z2GI77_9TELE</name>
<protein>
    <submittedName>
        <fullName evidence="1">Uncharacterized protein</fullName>
    </submittedName>
</protein>
<evidence type="ECO:0000313" key="2">
    <source>
        <dbReference type="Proteomes" id="UP000314294"/>
    </source>
</evidence>
<reference evidence="1 2" key="1">
    <citation type="submission" date="2019-03" db="EMBL/GenBank/DDBJ databases">
        <title>First draft genome of Liparis tanakae, snailfish: a comprehensive survey of snailfish specific genes.</title>
        <authorList>
            <person name="Kim W."/>
            <person name="Song I."/>
            <person name="Jeong J.-H."/>
            <person name="Kim D."/>
            <person name="Kim S."/>
            <person name="Ryu S."/>
            <person name="Song J.Y."/>
            <person name="Lee S.K."/>
        </authorList>
    </citation>
    <scope>NUCLEOTIDE SEQUENCE [LARGE SCALE GENOMIC DNA]</scope>
    <source>
        <tissue evidence="1">Muscle</tissue>
    </source>
</reference>
<proteinExistence type="predicted"/>